<accession>A0A4C1UDP9</accession>
<feature type="region of interest" description="Disordered" evidence="1">
    <location>
        <begin position="31"/>
        <end position="57"/>
    </location>
</feature>
<name>A0A4C1UDP9_EUMVA</name>
<gene>
    <name evidence="2" type="ORF">EVAR_80100_1</name>
</gene>
<evidence type="ECO:0000313" key="3">
    <source>
        <dbReference type="Proteomes" id="UP000299102"/>
    </source>
</evidence>
<reference evidence="2 3" key="1">
    <citation type="journal article" date="2019" name="Commun. Biol.">
        <title>The bagworm genome reveals a unique fibroin gene that provides high tensile strength.</title>
        <authorList>
            <person name="Kono N."/>
            <person name="Nakamura H."/>
            <person name="Ohtoshi R."/>
            <person name="Tomita M."/>
            <person name="Numata K."/>
            <person name="Arakawa K."/>
        </authorList>
    </citation>
    <scope>NUCLEOTIDE SEQUENCE [LARGE SCALE GENOMIC DNA]</scope>
</reference>
<sequence>MLFHVFVISCGGSTSSMPTVRKRCVNNLPRRITGPIHQSKSRERGRQSISGDRRGRVLETVVSLGRAPEDRDGYGPPRVNQDFSSSLLDVTTRVSVERCSAIQQSSNGL</sequence>
<keyword evidence="3" id="KW-1185">Reference proteome</keyword>
<proteinExistence type="predicted"/>
<comment type="caution">
    <text evidence="2">The sequence shown here is derived from an EMBL/GenBank/DDBJ whole genome shotgun (WGS) entry which is preliminary data.</text>
</comment>
<evidence type="ECO:0000313" key="2">
    <source>
        <dbReference type="EMBL" id="GBP24247.1"/>
    </source>
</evidence>
<protein>
    <submittedName>
        <fullName evidence="2">Uncharacterized protein</fullName>
    </submittedName>
</protein>
<dbReference type="Proteomes" id="UP000299102">
    <property type="component" value="Unassembled WGS sequence"/>
</dbReference>
<evidence type="ECO:0000256" key="1">
    <source>
        <dbReference type="SAM" id="MobiDB-lite"/>
    </source>
</evidence>
<dbReference type="AlphaFoldDB" id="A0A4C1UDP9"/>
<organism evidence="2 3">
    <name type="scientific">Eumeta variegata</name>
    <name type="common">Bagworm moth</name>
    <name type="synonym">Eumeta japonica</name>
    <dbReference type="NCBI Taxonomy" id="151549"/>
    <lineage>
        <taxon>Eukaryota</taxon>
        <taxon>Metazoa</taxon>
        <taxon>Ecdysozoa</taxon>
        <taxon>Arthropoda</taxon>
        <taxon>Hexapoda</taxon>
        <taxon>Insecta</taxon>
        <taxon>Pterygota</taxon>
        <taxon>Neoptera</taxon>
        <taxon>Endopterygota</taxon>
        <taxon>Lepidoptera</taxon>
        <taxon>Glossata</taxon>
        <taxon>Ditrysia</taxon>
        <taxon>Tineoidea</taxon>
        <taxon>Psychidae</taxon>
        <taxon>Oiketicinae</taxon>
        <taxon>Eumeta</taxon>
    </lineage>
</organism>
<feature type="compositionally biased region" description="Basic and acidic residues" evidence="1">
    <location>
        <begin position="40"/>
        <end position="57"/>
    </location>
</feature>
<dbReference type="EMBL" id="BGZK01000159">
    <property type="protein sequence ID" value="GBP24247.1"/>
    <property type="molecule type" value="Genomic_DNA"/>
</dbReference>